<reference evidence="2 3" key="1">
    <citation type="journal article" date="2012" name="Genome Biol.">
        <title>Genome and low-iron response of an oceanic diatom adapted to chronic iron limitation.</title>
        <authorList>
            <person name="Lommer M."/>
            <person name="Specht M."/>
            <person name="Roy A.S."/>
            <person name="Kraemer L."/>
            <person name="Andreson R."/>
            <person name="Gutowska M.A."/>
            <person name="Wolf J."/>
            <person name="Bergner S.V."/>
            <person name="Schilhabel M.B."/>
            <person name="Klostermeier U.C."/>
            <person name="Beiko R.G."/>
            <person name="Rosenstiel P."/>
            <person name="Hippler M."/>
            <person name="Laroche J."/>
        </authorList>
    </citation>
    <scope>NUCLEOTIDE SEQUENCE [LARGE SCALE GENOMIC DNA]</scope>
    <source>
        <strain evidence="2 3">CCMP1005</strain>
    </source>
</reference>
<name>K0RVJ5_THAOC</name>
<comment type="caution">
    <text evidence="2">The sequence shown here is derived from an EMBL/GenBank/DDBJ whole genome shotgun (WGS) entry which is preliminary data.</text>
</comment>
<gene>
    <name evidence="2" type="ORF">THAOC_22987</name>
</gene>
<keyword evidence="3" id="KW-1185">Reference proteome</keyword>
<protein>
    <submittedName>
        <fullName evidence="2">Uncharacterized protein</fullName>
    </submittedName>
</protein>
<proteinExistence type="predicted"/>
<evidence type="ECO:0000313" key="3">
    <source>
        <dbReference type="Proteomes" id="UP000266841"/>
    </source>
</evidence>
<dbReference type="EMBL" id="AGNL01029817">
    <property type="protein sequence ID" value="EJK57015.1"/>
    <property type="molecule type" value="Genomic_DNA"/>
</dbReference>
<organism evidence="2 3">
    <name type="scientific">Thalassiosira oceanica</name>
    <name type="common">Marine diatom</name>
    <dbReference type="NCBI Taxonomy" id="159749"/>
    <lineage>
        <taxon>Eukaryota</taxon>
        <taxon>Sar</taxon>
        <taxon>Stramenopiles</taxon>
        <taxon>Ochrophyta</taxon>
        <taxon>Bacillariophyta</taxon>
        <taxon>Coscinodiscophyceae</taxon>
        <taxon>Thalassiosirophycidae</taxon>
        <taxon>Thalassiosirales</taxon>
        <taxon>Thalassiosiraceae</taxon>
        <taxon>Thalassiosira</taxon>
    </lineage>
</organism>
<feature type="compositionally biased region" description="Basic residues" evidence="1">
    <location>
        <begin position="1"/>
        <end position="11"/>
    </location>
</feature>
<sequence length="144" mass="15909">MAGYRSSKRPRSTSGASKESPGGDESEPHALRSEVARLREQLLRSDAENGRLHQHVVPVPTVDLSRLDTSLATHIASFVGTSLERCKLELTCKSLGWKQPLTGLNLSLAEEVTQQVVCSRRAQQFARLNPTKLRSNTCRNNTNN</sequence>
<dbReference type="AlphaFoldDB" id="K0RVJ5"/>
<feature type="region of interest" description="Disordered" evidence="1">
    <location>
        <begin position="1"/>
        <end position="31"/>
    </location>
</feature>
<evidence type="ECO:0000256" key="1">
    <source>
        <dbReference type="SAM" id="MobiDB-lite"/>
    </source>
</evidence>
<evidence type="ECO:0000313" key="2">
    <source>
        <dbReference type="EMBL" id="EJK57015.1"/>
    </source>
</evidence>
<dbReference type="Proteomes" id="UP000266841">
    <property type="component" value="Unassembled WGS sequence"/>
</dbReference>
<accession>K0RVJ5</accession>